<protein>
    <submittedName>
        <fullName evidence="11">Cytochrome P450 1A2</fullName>
    </submittedName>
</protein>
<sequence>MGFKPFEKRHRRMIQQYLAPHKCIEYQPIQTREMRVLLRNLLANGDTRDDHIRRFSTAIIIRIAFGHQITSDDDPYVKFAERVGYAISNCGTPGNTPVDFLPFLQYLPSWFPGTHYAFLARRFRVFIDALHNFPVEQVSSQLAKGQAKPSFLATCLDSLDHDGPDSAIEIEDIKAAAGGMYSAGVDTSWATLSIFFLAMTLYPEYQARARKEIDMIVGPNRLPAFEDRPLLPYVECILQETLRWNPTTPLGVPHLSVQDDVYNDMLIPKGSIMIANTRAMTLDETLYSDPVKFNPARFLPKPEGNDEPHPIGPFGFGRTICPGRHLASASLWIAMASVLATLDISKALDADEKEITPTVAFTSGITSHPYPFRCAIRPRNDASRDLIDQSDT</sequence>
<evidence type="ECO:0000256" key="9">
    <source>
        <dbReference type="PIRSR" id="PIRSR602401-1"/>
    </source>
</evidence>
<feature type="binding site" description="axial binding residue" evidence="9">
    <location>
        <position position="321"/>
    </location>
    <ligand>
        <name>heme</name>
        <dbReference type="ChEBI" id="CHEBI:30413"/>
    </ligand>
    <ligandPart>
        <name>Fe</name>
        <dbReference type="ChEBI" id="CHEBI:18248"/>
    </ligandPart>
</feature>
<dbReference type="SUPFAM" id="SSF48264">
    <property type="entry name" value="Cytochrome P450"/>
    <property type="match status" value="1"/>
</dbReference>
<keyword evidence="8 10" id="KW-0503">Monooxygenase</keyword>
<dbReference type="InterPro" id="IPR017972">
    <property type="entry name" value="Cyt_P450_CS"/>
</dbReference>
<dbReference type="Gene3D" id="1.10.630.10">
    <property type="entry name" value="Cytochrome P450"/>
    <property type="match status" value="1"/>
</dbReference>
<evidence type="ECO:0000256" key="6">
    <source>
        <dbReference type="ARBA" id="ARBA00023002"/>
    </source>
</evidence>
<evidence type="ECO:0000256" key="7">
    <source>
        <dbReference type="ARBA" id="ARBA00023004"/>
    </source>
</evidence>
<keyword evidence="4 9" id="KW-0349">Heme</keyword>
<evidence type="ECO:0000256" key="2">
    <source>
        <dbReference type="ARBA" id="ARBA00005179"/>
    </source>
</evidence>
<dbReference type="AlphaFoldDB" id="A0A9P5XTS2"/>
<dbReference type="GO" id="GO:0004497">
    <property type="term" value="F:monooxygenase activity"/>
    <property type="evidence" value="ECO:0007669"/>
    <property type="project" value="UniProtKB-KW"/>
</dbReference>
<dbReference type="GO" id="GO:0020037">
    <property type="term" value="F:heme binding"/>
    <property type="evidence" value="ECO:0007669"/>
    <property type="project" value="InterPro"/>
</dbReference>
<dbReference type="PROSITE" id="PS00086">
    <property type="entry name" value="CYTOCHROME_P450"/>
    <property type="match status" value="1"/>
</dbReference>
<accession>A0A9P5XTS2</accession>
<evidence type="ECO:0000313" key="11">
    <source>
        <dbReference type="EMBL" id="KAF9456703.1"/>
    </source>
</evidence>
<keyword evidence="12" id="KW-1185">Reference proteome</keyword>
<comment type="similarity">
    <text evidence="3 10">Belongs to the cytochrome P450 family.</text>
</comment>
<evidence type="ECO:0000256" key="1">
    <source>
        <dbReference type="ARBA" id="ARBA00001971"/>
    </source>
</evidence>
<evidence type="ECO:0000313" key="12">
    <source>
        <dbReference type="Proteomes" id="UP000807353"/>
    </source>
</evidence>
<dbReference type="EMBL" id="MU150408">
    <property type="protein sequence ID" value="KAF9456703.1"/>
    <property type="molecule type" value="Genomic_DNA"/>
</dbReference>
<keyword evidence="5 9" id="KW-0479">Metal-binding</keyword>
<proteinExistence type="inferred from homology"/>
<reference evidence="11" key="1">
    <citation type="submission" date="2020-11" db="EMBL/GenBank/DDBJ databases">
        <authorList>
            <consortium name="DOE Joint Genome Institute"/>
            <person name="Ahrendt S."/>
            <person name="Riley R."/>
            <person name="Andreopoulos W."/>
            <person name="Labutti K."/>
            <person name="Pangilinan J."/>
            <person name="Ruiz-Duenas F.J."/>
            <person name="Barrasa J.M."/>
            <person name="Sanchez-Garcia M."/>
            <person name="Camarero S."/>
            <person name="Miyauchi S."/>
            <person name="Serrano A."/>
            <person name="Linde D."/>
            <person name="Babiker R."/>
            <person name="Drula E."/>
            <person name="Ayuso-Fernandez I."/>
            <person name="Pacheco R."/>
            <person name="Padilla G."/>
            <person name="Ferreira P."/>
            <person name="Barriuso J."/>
            <person name="Kellner H."/>
            <person name="Castanera R."/>
            <person name="Alfaro M."/>
            <person name="Ramirez L."/>
            <person name="Pisabarro A.G."/>
            <person name="Kuo A."/>
            <person name="Tritt A."/>
            <person name="Lipzen A."/>
            <person name="He G."/>
            <person name="Yan M."/>
            <person name="Ng V."/>
            <person name="Cullen D."/>
            <person name="Martin F."/>
            <person name="Rosso M.-N."/>
            <person name="Henrissat B."/>
            <person name="Hibbett D."/>
            <person name="Martinez A.T."/>
            <person name="Grigoriev I.V."/>
        </authorList>
    </citation>
    <scope>NUCLEOTIDE SEQUENCE</scope>
    <source>
        <strain evidence="11">CBS 247.69</strain>
    </source>
</reference>
<dbReference type="Pfam" id="PF00067">
    <property type="entry name" value="p450"/>
    <property type="match status" value="1"/>
</dbReference>
<evidence type="ECO:0000256" key="5">
    <source>
        <dbReference type="ARBA" id="ARBA00022723"/>
    </source>
</evidence>
<keyword evidence="6 10" id="KW-0560">Oxidoreductase</keyword>
<gene>
    <name evidence="11" type="ORF">BDZ94DRAFT_329700</name>
</gene>
<keyword evidence="7 9" id="KW-0408">Iron</keyword>
<comment type="cofactor">
    <cofactor evidence="1 9">
        <name>heme</name>
        <dbReference type="ChEBI" id="CHEBI:30413"/>
    </cofactor>
</comment>
<dbReference type="InterPro" id="IPR001128">
    <property type="entry name" value="Cyt_P450"/>
</dbReference>
<dbReference type="Proteomes" id="UP000807353">
    <property type="component" value="Unassembled WGS sequence"/>
</dbReference>
<dbReference type="CDD" id="cd11065">
    <property type="entry name" value="CYP64-like"/>
    <property type="match status" value="1"/>
</dbReference>
<dbReference type="PANTHER" id="PTHR46300:SF5">
    <property type="entry name" value="CYTOCHROME P450"/>
    <property type="match status" value="1"/>
</dbReference>
<dbReference type="GO" id="GO:0016705">
    <property type="term" value="F:oxidoreductase activity, acting on paired donors, with incorporation or reduction of molecular oxygen"/>
    <property type="evidence" value="ECO:0007669"/>
    <property type="project" value="InterPro"/>
</dbReference>
<dbReference type="PANTHER" id="PTHR46300">
    <property type="entry name" value="P450, PUTATIVE (EUROFUNG)-RELATED-RELATED"/>
    <property type="match status" value="1"/>
</dbReference>
<dbReference type="PRINTS" id="PR00463">
    <property type="entry name" value="EP450I"/>
</dbReference>
<dbReference type="InterPro" id="IPR036396">
    <property type="entry name" value="Cyt_P450_sf"/>
</dbReference>
<dbReference type="OrthoDB" id="2789670at2759"/>
<name>A0A9P5XTS2_9AGAR</name>
<evidence type="ECO:0000256" key="3">
    <source>
        <dbReference type="ARBA" id="ARBA00010617"/>
    </source>
</evidence>
<dbReference type="GO" id="GO:0005506">
    <property type="term" value="F:iron ion binding"/>
    <property type="evidence" value="ECO:0007669"/>
    <property type="project" value="InterPro"/>
</dbReference>
<comment type="pathway">
    <text evidence="2">Secondary metabolite biosynthesis.</text>
</comment>
<organism evidence="11 12">
    <name type="scientific">Collybia nuda</name>
    <dbReference type="NCBI Taxonomy" id="64659"/>
    <lineage>
        <taxon>Eukaryota</taxon>
        <taxon>Fungi</taxon>
        <taxon>Dikarya</taxon>
        <taxon>Basidiomycota</taxon>
        <taxon>Agaricomycotina</taxon>
        <taxon>Agaricomycetes</taxon>
        <taxon>Agaricomycetidae</taxon>
        <taxon>Agaricales</taxon>
        <taxon>Tricholomatineae</taxon>
        <taxon>Clitocybaceae</taxon>
        <taxon>Collybia</taxon>
    </lineage>
</organism>
<comment type="caution">
    <text evidence="11">The sequence shown here is derived from an EMBL/GenBank/DDBJ whole genome shotgun (WGS) entry which is preliminary data.</text>
</comment>
<dbReference type="InterPro" id="IPR050364">
    <property type="entry name" value="Cytochrome_P450_fung"/>
</dbReference>
<dbReference type="InterPro" id="IPR002401">
    <property type="entry name" value="Cyt_P450_E_grp-I"/>
</dbReference>
<dbReference type="PRINTS" id="PR00385">
    <property type="entry name" value="P450"/>
</dbReference>
<evidence type="ECO:0000256" key="8">
    <source>
        <dbReference type="ARBA" id="ARBA00023033"/>
    </source>
</evidence>
<evidence type="ECO:0000256" key="4">
    <source>
        <dbReference type="ARBA" id="ARBA00022617"/>
    </source>
</evidence>
<evidence type="ECO:0000256" key="10">
    <source>
        <dbReference type="RuleBase" id="RU000461"/>
    </source>
</evidence>